<dbReference type="eggNOG" id="arCOG00770">
    <property type="taxonomic scope" value="Archaea"/>
</dbReference>
<evidence type="ECO:0000313" key="15">
    <source>
        <dbReference type="Proteomes" id="UP000001037"/>
    </source>
</evidence>
<dbReference type="SMART" id="SM00488">
    <property type="entry name" value="DEXDc2"/>
    <property type="match status" value="1"/>
</dbReference>
<dbReference type="RefSeq" id="WP_014026326.1">
    <property type="nucleotide sequence ID" value="NC_015931.1"/>
</dbReference>
<keyword evidence="10" id="KW-0238">DNA-binding</keyword>
<dbReference type="GO" id="GO:0003677">
    <property type="term" value="F:DNA binding"/>
    <property type="evidence" value="ECO:0007669"/>
    <property type="project" value="UniProtKB-KW"/>
</dbReference>
<keyword evidence="15" id="KW-1185">Reference proteome</keyword>
<evidence type="ECO:0000256" key="5">
    <source>
        <dbReference type="ARBA" id="ARBA00022801"/>
    </source>
</evidence>
<evidence type="ECO:0000256" key="3">
    <source>
        <dbReference type="ARBA" id="ARBA00022741"/>
    </source>
</evidence>
<evidence type="ECO:0000256" key="2">
    <source>
        <dbReference type="ARBA" id="ARBA00022723"/>
    </source>
</evidence>
<keyword evidence="1" id="KW-0004">4Fe-4S</keyword>
<dbReference type="Gene3D" id="1.10.275.30">
    <property type="match status" value="1"/>
</dbReference>
<dbReference type="PROSITE" id="PS51193">
    <property type="entry name" value="HELICASE_ATP_BIND_2"/>
    <property type="match status" value="1"/>
</dbReference>
<keyword evidence="7" id="KW-0067">ATP-binding</keyword>
<dbReference type="GeneID" id="11139248"/>
<dbReference type="STRING" id="694429.Pyrfu_0780"/>
<keyword evidence="5" id="KW-0378">Hydrolase</keyword>
<dbReference type="GO" id="GO:0016818">
    <property type="term" value="F:hydrolase activity, acting on acid anhydrides, in phosphorus-containing anhydrides"/>
    <property type="evidence" value="ECO:0007669"/>
    <property type="project" value="InterPro"/>
</dbReference>
<evidence type="ECO:0000256" key="9">
    <source>
        <dbReference type="ARBA" id="ARBA00023014"/>
    </source>
</evidence>
<dbReference type="GO" id="GO:0046872">
    <property type="term" value="F:metal ion binding"/>
    <property type="evidence" value="ECO:0007669"/>
    <property type="project" value="UniProtKB-KW"/>
</dbReference>
<keyword evidence="2" id="KW-0479">Metal-binding</keyword>
<evidence type="ECO:0000256" key="1">
    <source>
        <dbReference type="ARBA" id="ARBA00022485"/>
    </source>
</evidence>
<reference evidence="14 15" key="1">
    <citation type="journal article" date="2011" name="Stand. Genomic Sci.">
        <title>Complete genome sequence of the hyperthermophilic chemolithoautotroph Pyrolobus fumarii type strain (1A).</title>
        <authorList>
            <person name="Anderson I."/>
            <person name="Goker M."/>
            <person name="Nolan M."/>
            <person name="Lucas S."/>
            <person name="Hammon N."/>
            <person name="Deshpande S."/>
            <person name="Cheng J.F."/>
            <person name="Tapia R."/>
            <person name="Han C."/>
            <person name="Goodwin L."/>
            <person name="Pitluck S."/>
            <person name="Huntemann M."/>
            <person name="Liolios K."/>
            <person name="Ivanova N."/>
            <person name="Pagani I."/>
            <person name="Mavromatis K."/>
            <person name="Ovchinikova G."/>
            <person name="Pati A."/>
            <person name="Chen A."/>
            <person name="Palaniappan K."/>
            <person name="Land M."/>
            <person name="Hauser L."/>
            <person name="Brambilla E.M."/>
            <person name="Huber H."/>
            <person name="Yasawong M."/>
            <person name="Rohde M."/>
            <person name="Spring S."/>
            <person name="Abt B."/>
            <person name="Sikorski J."/>
            <person name="Wirth R."/>
            <person name="Detter J.C."/>
            <person name="Woyke T."/>
            <person name="Bristow J."/>
            <person name="Eisen J.A."/>
            <person name="Markowitz V."/>
            <person name="Hugenholtz P."/>
            <person name="Kyrpides N.C."/>
            <person name="Klenk H.P."/>
            <person name="Lapidus A."/>
        </authorList>
    </citation>
    <scope>NUCLEOTIDE SEQUENCE [LARGE SCALE GENOMIC DNA]</scope>
    <source>
        <strain evidence="15">DSM 11204 / 1A</strain>
    </source>
</reference>
<dbReference type="InterPro" id="IPR014013">
    <property type="entry name" value="Helic_SF1/SF2_ATP-bd_DinG/Rad3"/>
</dbReference>
<dbReference type="InterPro" id="IPR010614">
    <property type="entry name" value="RAD3-like_helicase_DEAD"/>
</dbReference>
<dbReference type="AlphaFoldDB" id="G0EDG4"/>
<evidence type="ECO:0000256" key="7">
    <source>
        <dbReference type="ARBA" id="ARBA00022840"/>
    </source>
</evidence>
<evidence type="ECO:0000256" key="8">
    <source>
        <dbReference type="ARBA" id="ARBA00023004"/>
    </source>
</evidence>
<evidence type="ECO:0000313" key="14">
    <source>
        <dbReference type="EMBL" id="AEM38649.1"/>
    </source>
</evidence>
<dbReference type="KEGG" id="pfm:Pyrfu_0780"/>
<dbReference type="GO" id="GO:0005524">
    <property type="term" value="F:ATP binding"/>
    <property type="evidence" value="ECO:0007669"/>
    <property type="project" value="UniProtKB-KW"/>
</dbReference>
<evidence type="ECO:0000256" key="4">
    <source>
        <dbReference type="ARBA" id="ARBA00022763"/>
    </source>
</evidence>
<gene>
    <name evidence="14" type="ordered locus">Pyrfu_0780</name>
</gene>
<dbReference type="EMBL" id="CP002838">
    <property type="protein sequence ID" value="AEM38649.1"/>
    <property type="molecule type" value="Genomic_DNA"/>
</dbReference>
<dbReference type="PANTHER" id="PTHR11472:SF34">
    <property type="entry name" value="REGULATOR OF TELOMERE ELONGATION HELICASE 1"/>
    <property type="match status" value="1"/>
</dbReference>
<evidence type="ECO:0000256" key="6">
    <source>
        <dbReference type="ARBA" id="ARBA00022806"/>
    </source>
</evidence>
<keyword evidence="12" id="KW-0413">Isomerase</keyword>
<accession>G0EDG4</accession>
<dbReference type="FunCoup" id="G0EDG4">
    <property type="interactions" value="109"/>
</dbReference>
<keyword evidence="9" id="KW-0411">Iron-sulfur</keyword>
<keyword evidence="4" id="KW-0227">DNA damage</keyword>
<dbReference type="SUPFAM" id="SSF52540">
    <property type="entry name" value="P-loop containing nucleoside triphosphate hydrolases"/>
    <property type="match status" value="2"/>
</dbReference>
<dbReference type="InterPro" id="IPR027417">
    <property type="entry name" value="P-loop_NTPase"/>
</dbReference>
<dbReference type="GO" id="GO:0006281">
    <property type="term" value="P:DNA repair"/>
    <property type="evidence" value="ECO:0007669"/>
    <property type="project" value="UniProtKB-KW"/>
</dbReference>
<dbReference type="InterPro" id="IPR006554">
    <property type="entry name" value="Helicase-like_DEXD_c2"/>
</dbReference>
<dbReference type="Pfam" id="PF13307">
    <property type="entry name" value="Helicase_C_2"/>
    <property type="match status" value="1"/>
</dbReference>
<keyword evidence="6 14" id="KW-0347">Helicase</keyword>
<proteinExistence type="predicted"/>
<feature type="domain" description="Helicase ATP-binding" evidence="13">
    <location>
        <begin position="7"/>
        <end position="264"/>
    </location>
</feature>
<dbReference type="Gene3D" id="3.40.50.300">
    <property type="entry name" value="P-loop containing nucleotide triphosphate hydrolases"/>
    <property type="match status" value="2"/>
</dbReference>
<sequence>MSNAGKQENVRFPYDRFRRGQREVAEVVKRVVERGEVLLLRAPTGFGKTAAVIYGLLLAGVERVLYLVRTRNEIEPVLRELSRFGVDYVFLYSARRMCPLLRGERGEAPPPDEFWENCRLARLKGVCPYYENLVQMGDVKGPVINAVRRVAPSPYAAVRELEKLGLCPFFALKMLVDDVKFIVATYPYVFKRDIFESVFEPHEYSDYVIVVDEAHALMDVSSILEERLRRRDVEAFAAEVERYAPDSEWGRTVAARLRSILAKLKPPPEGRLRRINKTIVLRAVEDPGALADLAAEIRLEKFREALGGGASSAARIRVAATRVAVFASLVSLEGVEVFVTRGKSGEAELVALPVDHCVVTREPLMNAKAVILMSGTLPPERFIRDVLCVERRSVSIDTELLYGSNISGKYYTIVTLELTSRYGERSGEMYNMYASYVKTLAEELRGAILVVYPSYEFMKEIVSRLSSNVVMVSEERDTNIDALRKEVEKLLEKHRVVVVNAVAGGKLVEGVELTRDGRSLISAVMLAGVPYPQPDDYTKAVIEKLAEKVGPVQASYYVYTVTAYVKARQALGRAIRSDEDRAIYILGDRRYLNPRIRELLRLKYHRVVKSIEELREALRVAVRRLWDTSVHIQ</sequence>
<dbReference type="InterPro" id="IPR045028">
    <property type="entry name" value="DinG/Rad3-like"/>
</dbReference>
<dbReference type="InterPro" id="IPR006555">
    <property type="entry name" value="ATP-dep_Helicase_C"/>
</dbReference>
<evidence type="ECO:0000259" key="13">
    <source>
        <dbReference type="PROSITE" id="PS51193"/>
    </source>
</evidence>
<keyword evidence="11" id="KW-0234">DNA repair</keyword>
<keyword evidence="3" id="KW-0547">Nucleotide-binding</keyword>
<dbReference type="OrthoDB" id="27512at2157"/>
<name>G0EDG4_PYRF1</name>
<keyword evidence="8" id="KW-0408">Iron</keyword>
<dbReference type="InParanoid" id="G0EDG4"/>
<protein>
    <submittedName>
        <fullName evidence="14">Helicase c2</fullName>
    </submittedName>
</protein>
<dbReference type="SMART" id="SM00491">
    <property type="entry name" value="HELICc2"/>
    <property type="match status" value="1"/>
</dbReference>
<evidence type="ECO:0000256" key="10">
    <source>
        <dbReference type="ARBA" id="ARBA00023125"/>
    </source>
</evidence>
<dbReference type="Proteomes" id="UP000001037">
    <property type="component" value="Chromosome"/>
</dbReference>
<evidence type="ECO:0000256" key="11">
    <source>
        <dbReference type="ARBA" id="ARBA00023204"/>
    </source>
</evidence>
<dbReference type="PANTHER" id="PTHR11472">
    <property type="entry name" value="DNA REPAIR DEAD HELICASE RAD3/XP-D SUBFAMILY MEMBER"/>
    <property type="match status" value="1"/>
</dbReference>
<evidence type="ECO:0000256" key="12">
    <source>
        <dbReference type="ARBA" id="ARBA00023235"/>
    </source>
</evidence>
<dbReference type="GO" id="GO:0003678">
    <property type="term" value="F:DNA helicase activity"/>
    <property type="evidence" value="ECO:0007669"/>
    <property type="project" value="InterPro"/>
</dbReference>
<dbReference type="Pfam" id="PF06733">
    <property type="entry name" value="DEAD_2"/>
    <property type="match status" value="1"/>
</dbReference>
<dbReference type="GO" id="GO:0051539">
    <property type="term" value="F:4 iron, 4 sulfur cluster binding"/>
    <property type="evidence" value="ECO:0007669"/>
    <property type="project" value="UniProtKB-KW"/>
</dbReference>
<dbReference type="HOGENOM" id="CLU_006515_9_0_2"/>
<organism evidence="14 15">
    <name type="scientific">Pyrolobus fumarii (strain DSM 11204 / 1A)</name>
    <dbReference type="NCBI Taxonomy" id="694429"/>
    <lineage>
        <taxon>Archaea</taxon>
        <taxon>Thermoproteota</taxon>
        <taxon>Thermoprotei</taxon>
        <taxon>Desulfurococcales</taxon>
        <taxon>Pyrodictiaceae</taxon>
        <taxon>Pyrolobus</taxon>
    </lineage>
</organism>